<evidence type="ECO:0000259" key="2">
    <source>
        <dbReference type="Pfam" id="PF06580"/>
    </source>
</evidence>
<dbReference type="SUPFAM" id="SSF55874">
    <property type="entry name" value="ATPase domain of HSP90 chaperone/DNA topoisomerase II/histidine kinase"/>
    <property type="match status" value="1"/>
</dbReference>
<dbReference type="PANTHER" id="PTHR34220:SF7">
    <property type="entry name" value="SENSOR HISTIDINE KINASE YPDA"/>
    <property type="match status" value="1"/>
</dbReference>
<dbReference type="GO" id="GO:0000155">
    <property type="term" value="F:phosphorelay sensor kinase activity"/>
    <property type="evidence" value="ECO:0007669"/>
    <property type="project" value="InterPro"/>
</dbReference>
<dbReference type="InterPro" id="IPR010559">
    <property type="entry name" value="Sig_transdc_His_kin_internal"/>
</dbReference>
<keyword evidence="1" id="KW-1133">Transmembrane helix</keyword>
<protein>
    <recommendedName>
        <fullName evidence="2">Signal transduction histidine kinase internal region domain-containing protein</fullName>
    </recommendedName>
</protein>
<dbReference type="GO" id="GO:0016020">
    <property type="term" value="C:membrane"/>
    <property type="evidence" value="ECO:0007669"/>
    <property type="project" value="InterPro"/>
</dbReference>
<gene>
    <name evidence="3" type="ORF">MNBD_NITROSPINAE01-824</name>
</gene>
<feature type="transmembrane region" description="Helical" evidence="1">
    <location>
        <begin position="132"/>
        <end position="151"/>
    </location>
</feature>
<dbReference type="InterPro" id="IPR036890">
    <property type="entry name" value="HATPase_C_sf"/>
</dbReference>
<dbReference type="Gene3D" id="3.30.565.10">
    <property type="entry name" value="Histidine kinase-like ATPase, C-terminal domain"/>
    <property type="match status" value="1"/>
</dbReference>
<evidence type="ECO:0000256" key="1">
    <source>
        <dbReference type="SAM" id="Phobius"/>
    </source>
</evidence>
<feature type="transmembrane region" description="Helical" evidence="1">
    <location>
        <begin position="93"/>
        <end position="112"/>
    </location>
</feature>
<feature type="transmembrane region" description="Helical" evidence="1">
    <location>
        <begin position="21"/>
        <end position="41"/>
    </location>
</feature>
<accession>A0A3B1CRV6</accession>
<name>A0A3B1CRV6_9ZZZZ</name>
<dbReference type="Pfam" id="PF06580">
    <property type="entry name" value="His_kinase"/>
    <property type="match status" value="1"/>
</dbReference>
<feature type="domain" description="Signal transduction histidine kinase internal region" evidence="2">
    <location>
        <begin position="172"/>
        <end position="248"/>
    </location>
</feature>
<proteinExistence type="predicted"/>
<dbReference type="AlphaFoldDB" id="A0A3B1CRV6"/>
<dbReference type="PANTHER" id="PTHR34220">
    <property type="entry name" value="SENSOR HISTIDINE KINASE YPDA"/>
    <property type="match status" value="1"/>
</dbReference>
<organism evidence="3">
    <name type="scientific">hydrothermal vent metagenome</name>
    <dbReference type="NCBI Taxonomy" id="652676"/>
    <lineage>
        <taxon>unclassified sequences</taxon>
        <taxon>metagenomes</taxon>
        <taxon>ecological metagenomes</taxon>
    </lineage>
</organism>
<reference evidence="3" key="1">
    <citation type="submission" date="2018-06" db="EMBL/GenBank/DDBJ databases">
        <authorList>
            <person name="Zhirakovskaya E."/>
        </authorList>
    </citation>
    <scope>NUCLEOTIDE SEQUENCE</scope>
</reference>
<dbReference type="InterPro" id="IPR050640">
    <property type="entry name" value="Bact_2-comp_sensor_kinase"/>
</dbReference>
<keyword evidence="1" id="KW-0812">Transmembrane</keyword>
<dbReference type="EMBL" id="UOGC01000124">
    <property type="protein sequence ID" value="VAX21745.1"/>
    <property type="molecule type" value="Genomic_DNA"/>
</dbReference>
<sequence length="360" mass="40353">MNTKSFLEKWALRSAGQRDREFYLIALPVTVSLIGLAPHVMQLLFIPGSSLGLLWLSLQVLLGAVMVGFICYSITRFLSKPSIWGTHRGRWPLATHLLILWTPIAILVDAPLRFSELMMVGGGHPSANVAPYVLGVSMGRTFLFAGGIVFYERLLGAALDAADQRQRALKLEAQTLKNLIQPHFLLNSLNAVRAYMEESPKVAEEMLLRLTSLLRRVIQYSAMDRISLAEEIEVINDYVDVMNRRFETSVKLLVPGGSLKKEMKIPPLILFSLVENSFKHGFSRKHKGNISIKMKADNRLKLVVEDDGEPSLNADKSGGLGGQYVESRLELAYGDDFSFIHGRRDDGRYEAVIEIPWEKV</sequence>
<evidence type="ECO:0000313" key="3">
    <source>
        <dbReference type="EMBL" id="VAX21745.1"/>
    </source>
</evidence>
<keyword evidence="1" id="KW-0472">Membrane</keyword>
<feature type="transmembrane region" description="Helical" evidence="1">
    <location>
        <begin position="53"/>
        <end position="72"/>
    </location>
</feature>